<dbReference type="EMBL" id="FRDH01000004">
    <property type="protein sequence ID" value="SHN53706.1"/>
    <property type="molecule type" value="Genomic_DNA"/>
</dbReference>
<dbReference type="Pfam" id="PF14751">
    <property type="entry name" value="DUF4474"/>
    <property type="match status" value="1"/>
</dbReference>
<proteinExistence type="predicted"/>
<organism evidence="3 4">
    <name type="scientific">Butyrivibrio hungatei DSM 14810</name>
    <dbReference type="NCBI Taxonomy" id="1121132"/>
    <lineage>
        <taxon>Bacteria</taxon>
        <taxon>Bacillati</taxon>
        <taxon>Bacillota</taxon>
        <taxon>Clostridia</taxon>
        <taxon>Lachnospirales</taxon>
        <taxon>Lachnospiraceae</taxon>
        <taxon>Butyrivibrio</taxon>
    </lineage>
</organism>
<dbReference type="Proteomes" id="UP000184097">
    <property type="component" value="Unassembled WGS sequence"/>
</dbReference>
<dbReference type="RefSeq" id="WP_072701631.1">
    <property type="nucleotide sequence ID" value="NZ_FRDH01000004.1"/>
</dbReference>
<name>A0A1M7S5G4_9FIRM</name>
<dbReference type="InterPro" id="IPR029322">
    <property type="entry name" value="DUF4474"/>
</dbReference>
<feature type="coiled-coil region" evidence="1">
    <location>
        <begin position="19"/>
        <end position="46"/>
    </location>
</feature>
<evidence type="ECO:0000259" key="2">
    <source>
        <dbReference type="Pfam" id="PF14751"/>
    </source>
</evidence>
<evidence type="ECO:0000313" key="3">
    <source>
        <dbReference type="EMBL" id="SHN53706.1"/>
    </source>
</evidence>
<accession>A0A1M7S5G4</accession>
<evidence type="ECO:0000313" key="4">
    <source>
        <dbReference type="Proteomes" id="UP000184097"/>
    </source>
</evidence>
<keyword evidence="1" id="KW-0175">Coiled coil</keyword>
<dbReference type="AlphaFoldDB" id="A0A1M7S5G4"/>
<protein>
    <submittedName>
        <fullName evidence="3">LXG domain of WXG superfamily protein</fullName>
    </submittedName>
</protein>
<evidence type="ECO:0000256" key="1">
    <source>
        <dbReference type="SAM" id="Coils"/>
    </source>
</evidence>
<reference evidence="3 4" key="1">
    <citation type="submission" date="2016-12" db="EMBL/GenBank/DDBJ databases">
        <authorList>
            <person name="Song W.-J."/>
            <person name="Kurnit D.M."/>
        </authorList>
    </citation>
    <scope>NUCLEOTIDE SEQUENCE [LARGE SCALE GENOMIC DNA]</scope>
    <source>
        <strain evidence="3 4">DSM 14810</strain>
    </source>
</reference>
<sequence length="449" mass="52801">MSIVGKSKEYDSEIVASFMSDLFLEHKKYQNRMLQLECEFERYETNDTHRGKAAEASKEYIREGEKRFQYEILDANSMLLHLYDHMRDMFSSKVDSHPRAKIKTNVLLEIERHYKNYYHDVKESGDDIETRARAIESKFGKYGKVTIPDFEPSKMAYKKFCGGDSENSGYLYECIDKFVRFDRDECEYAESMQLPEKIDELDTRLTVSSNALSMMHAVFFGMKHYSTNLASASVGTPKYWYEKDGFTQNGAGEYNELFDKTSLFFWPTKALWDFRYGKDWNYHVDTHNSITFGTCWQQFMGYMELYDAGFDFFTEMRSDQMEFSYGGENYTIWYWKGDYMNLGAGGECGIYKDTGYFKECATNMNLHMTIKVKYVDGTESEIWEDDTWWITDFNPKQNNYGELSLIATTVTYTIDMSFLTDSEWNDFLEIYGEKVKVLSDGDKIIEFNL</sequence>
<gene>
    <name evidence="3" type="ORF">SAMN02745247_01069</name>
</gene>
<feature type="domain" description="DUF4474" evidence="2">
    <location>
        <begin position="293"/>
        <end position="404"/>
    </location>
</feature>